<evidence type="ECO:0000256" key="1">
    <source>
        <dbReference type="ARBA" id="ARBA00004141"/>
    </source>
</evidence>
<dbReference type="RefSeq" id="WP_145031954.1">
    <property type="nucleotide sequence ID" value="NZ_CP036271.1"/>
</dbReference>
<feature type="transmembrane region" description="Helical" evidence="6">
    <location>
        <begin position="42"/>
        <end position="63"/>
    </location>
</feature>
<dbReference type="PANTHER" id="PTHR30238">
    <property type="entry name" value="MEMBRANE BOUND PREDICTED REDOX MODULATOR"/>
    <property type="match status" value="1"/>
</dbReference>
<proteinExistence type="inferred from homology"/>
<dbReference type="Proteomes" id="UP000315700">
    <property type="component" value="Chromosome"/>
</dbReference>
<dbReference type="FunCoup" id="A0A517SI05">
    <property type="interactions" value="105"/>
</dbReference>
<dbReference type="Pfam" id="PF03741">
    <property type="entry name" value="TerC"/>
    <property type="match status" value="1"/>
</dbReference>
<organism evidence="7 8">
    <name type="scientific">Caulifigura coniformis</name>
    <dbReference type="NCBI Taxonomy" id="2527983"/>
    <lineage>
        <taxon>Bacteria</taxon>
        <taxon>Pseudomonadati</taxon>
        <taxon>Planctomycetota</taxon>
        <taxon>Planctomycetia</taxon>
        <taxon>Planctomycetales</taxon>
        <taxon>Planctomycetaceae</taxon>
        <taxon>Caulifigura</taxon>
    </lineage>
</organism>
<evidence type="ECO:0000256" key="2">
    <source>
        <dbReference type="ARBA" id="ARBA00007511"/>
    </source>
</evidence>
<evidence type="ECO:0000256" key="3">
    <source>
        <dbReference type="ARBA" id="ARBA00022692"/>
    </source>
</evidence>
<accession>A0A517SI05</accession>
<protein>
    <submittedName>
        <fullName evidence="7">Integral membrane protein TerC family protein</fullName>
    </submittedName>
</protein>
<keyword evidence="8" id="KW-1185">Reference proteome</keyword>
<feature type="transmembrane region" description="Helical" evidence="6">
    <location>
        <begin position="153"/>
        <end position="178"/>
    </location>
</feature>
<evidence type="ECO:0000313" key="8">
    <source>
        <dbReference type="Proteomes" id="UP000315700"/>
    </source>
</evidence>
<dbReference type="GO" id="GO:0016020">
    <property type="term" value="C:membrane"/>
    <property type="evidence" value="ECO:0007669"/>
    <property type="project" value="UniProtKB-SubCell"/>
</dbReference>
<keyword evidence="3 6" id="KW-0812">Transmembrane</keyword>
<feature type="transmembrane region" description="Helical" evidence="6">
    <location>
        <begin position="6"/>
        <end position="30"/>
    </location>
</feature>
<dbReference type="PANTHER" id="PTHR30238:SF4">
    <property type="entry name" value="SLL1022 PROTEIN"/>
    <property type="match status" value="1"/>
</dbReference>
<sequence length="272" mass="29371">MDVLVPLVTLTAMEIVLGIDNIVFIAILASRLPVQQQARARNIGLMAAMGTRILLLFSITWVLKLDKPFVYLTDLGIPAGILGVDPANPKSLPPDVALDPHSSAGRALGINGISVKDLILLIGGMFLIWKSVREIHHKIEGQHESAAKVPTSFASVVGQIALMDIIFSLDSVITAVGMVDADKVWVMVVSIILAILVMLKYAGAVSRFVDRHPTIKILALSFLILIGVMLVAEGIGTHFNKGYIYFAMAFSLVVEMLNMKLRPAEAAHANDD</sequence>
<gene>
    <name evidence="7" type="ORF">Pan44_37920</name>
</gene>
<dbReference type="InParanoid" id="A0A517SI05"/>
<keyword evidence="5 6" id="KW-0472">Membrane</keyword>
<comment type="similarity">
    <text evidence="2">Belongs to the TerC family.</text>
</comment>
<keyword evidence="4 6" id="KW-1133">Transmembrane helix</keyword>
<comment type="subcellular location">
    <subcellularLocation>
        <location evidence="1">Membrane</location>
        <topology evidence="1">Multi-pass membrane protein</topology>
    </subcellularLocation>
</comment>
<feature type="transmembrane region" description="Helical" evidence="6">
    <location>
        <begin position="113"/>
        <end position="132"/>
    </location>
</feature>
<evidence type="ECO:0000256" key="4">
    <source>
        <dbReference type="ARBA" id="ARBA00022989"/>
    </source>
</evidence>
<evidence type="ECO:0000256" key="5">
    <source>
        <dbReference type="ARBA" id="ARBA00023136"/>
    </source>
</evidence>
<feature type="transmembrane region" description="Helical" evidence="6">
    <location>
        <begin position="215"/>
        <end position="236"/>
    </location>
</feature>
<dbReference type="AlphaFoldDB" id="A0A517SI05"/>
<reference evidence="7 8" key="1">
    <citation type="submission" date="2019-02" db="EMBL/GenBank/DDBJ databases">
        <title>Deep-cultivation of Planctomycetes and their phenomic and genomic characterization uncovers novel biology.</title>
        <authorList>
            <person name="Wiegand S."/>
            <person name="Jogler M."/>
            <person name="Boedeker C."/>
            <person name="Pinto D."/>
            <person name="Vollmers J."/>
            <person name="Rivas-Marin E."/>
            <person name="Kohn T."/>
            <person name="Peeters S.H."/>
            <person name="Heuer A."/>
            <person name="Rast P."/>
            <person name="Oberbeckmann S."/>
            <person name="Bunk B."/>
            <person name="Jeske O."/>
            <person name="Meyerdierks A."/>
            <person name="Storesund J.E."/>
            <person name="Kallscheuer N."/>
            <person name="Luecker S."/>
            <person name="Lage O.M."/>
            <person name="Pohl T."/>
            <person name="Merkel B.J."/>
            <person name="Hornburger P."/>
            <person name="Mueller R.-W."/>
            <person name="Bruemmer F."/>
            <person name="Labrenz M."/>
            <person name="Spormann A.M."/>
            <person name="Op den Camp H."/>
            <person name="Overmann J."/>
            <person name="Amann R."/>
            <person name="Jetten M.S.M."/>
            <person name="Mascher T."/>
            <person name="Medema M.H."/>
            <person name="Devos D.P."/>
            <person name="Kaster A.-K."/>
            <person name="Ovreas L."/>
            <person name="Rohde M."/>
            <person name="Galperin M.Y."/>
            <person name="Jogler C."/>
        </authorList>
    </citation>
    <scope>NUCLEOTIDE SEQUENCE [LARGE SCALE GENOMIC DNA]</scope>
    <source>
        <strain evidence="7 8">Pan44</strain>
    </source>
</reference>
<evidence type="ECO:0000256" key="6">
    <source>
        <dbReference type="SAM" id="Phobius"/>
    </source>
</evidence>
<dbReference type="InterPro" id="IPR005496">
    <property type="entry name" value="Integral_membrane_TerC"/>
</dbReference>
<dbReference type="EMBL" id="CP036271">
    <property type="protein sequence ID" value="QDT55745.1"/>
    <property type="molecule type" value="Genomic_DNA"/>
</dbReference>
<dbReference type="KEGG" id="ccos:Pan44_37920"/>
<evidence type="ECO:0000313" key="7">
    <source>
        <dbReference type="EMBL" id="QDT55745.1"/>
    </source>
</evidence>
<name>A0A517SI05_9PLAN</name>
<feature type="transmembrane region" description="Helical" evidence="6">
    <location>
        <begin position="184"/>
        <end position="203"/>
    </location>
</feature>
<dbReference type="OrthoDB" id="9806211at2"/>